<dbReference type="PANTHER" id="PTHR11012:SF56">
    <property type="entry name" value="CHK KINASE-LIKE DOMAIN-CONTAINING PROTEIN-RELATED"/>
    <property type="match status" value="1"/>
</dbReference>
<proteinExistence type="predicted"/>
<gene>
    <name evidence="1" type="ORF">YQE_06027</name>
</gene>
<protein>
    <submittedName>
        <fullName evidence="1">Uncharacterized protein</fullName>
    </submittedName>
</protein>
<evidence type="ECO:0000313" key="1">
    <source>
        <dbReference type="EMBL" id="ENN77501.1"/>
    </source>
</evidence>
<dbReference type="InterPro" id="IPR011009">
    <property type="entry name" value="Kinase-like_dom_sf"/>
</dbReference>
<organism evidence="1">
    <name type="scientific">Dendroctonus ponderosae</name>
    <name type="common">Mountain pine beetle</name>
    <dbReference type="NCBI Taxonomy" id="77166"/>
    <lineage>
        <taxon>Eukaryota</taxon>
        <taxon>Metazoa</taxon>
        <taxon>Ecdysozoa</taxon>
        <taxon>Arthropoda</taxon>
        <taxon>Hexapoda</taxon>
        <taxon>Insecta</taxon>
        <taxon>Pterygota</taxon>
        <taxon>Neoptera</taxon>
        <taxon>Endopterygota</taxon>
        <taxon>Coleoptera</taxon>
        <taxon>Polyphaga</taxon>
        <taxon>Cucujiformia</taxon>
        <taxon>Curculionidae</taxon>
        <taxon>Scolytinae</taxon>
        <taxon>Dendroctonus</taxon>
    </lineage>
</organism>
<dbReference type="EMBL" id="KB740945">
    <property type="protein sequence ID" value="ENN77501.1"/>
    <property type="molecule type" value="Genomic_DNA"/>
</dbReference>
<dbReference type="HOGENOM" id="CLU_010718_0_2_1"/>
<dbReference type="InterPro" id="IPR015897">
    <property type="entry name" value="CHK_kinase-like"/>
</dbReference>
<dbReference type="AlphaFoldDB" id="N6UA38"/>
<name>N6UA38_DENPD</name>
<feature type="non-terminal residue" evidence="1">
    <location>
        <position position="1"/>
    </location>
</feature>
<dbReference type="SMART" id="SM00587">
    <property type="entry name" value="CHK"/>
    <property type="match status" value="1"/>
</dbReference>
<dbReference type="SUPFAM" id="SSF56112">
    <property type="entry name" value="Protein kinase-like (PK-like)"/>
    <property type="match status" value="1"/>
</dbReference>
<dbReference type="InterPro" id="IPR004119">
    <property type="entry name" value="EcKL"/>
</dbReference>
<dbReference type="Gene3D" id="3.90.1200.10">
    <property type="match status" value="1"/>
</dbReference>
<dbReference type="Pfam" id="PF02958">
    <property type="entry name" value="EcKL"/>
    <property type="match status" value="1"/>
</dbReference>
<dbReference type="OMA" id="IMYENDP"/>
<reference evidence="1" key="1">
    <citation type="journal article" date="2013" name="Genome Biol.">
        <title>Draft genome of the mountain pine beetle, Dendroctonus ponderosae Hopkins, a major forest pest.</title>
        <authorList>
            <person name="Keeling C.I."/>
            <person name="Yuen M.M."/>
            <person name="Liao N.Y."/>
            <person name="Docking T.R."/>
            <person name="Chan S.K."/>
            <person name="Taylor G.A."/>
            <person name="Palmquist D.L."/>
            <person name="Jackman S.D."/>
            <person name="Nguyen A."/>
            <person name="Li M."/>
            <person name="Henderson H."/>
            <person name="Janes J.K."/>
            <person name="Zhao Y."/>
            <person name="Pandoh P."/>
            <person name="Moore R."/>
            <person name="Sperling F.A."/>
            <person name="Huber D.P."/>
            <person name="Birol I."/>
            <person name="Jones S.J."/>
            <person name="Bohlmann J."/>
        </authorList>
    </citation>
    <scope>NUCLEOTIDE SEQUENCE</scope>
</reference>
<sequence>MQLIIYLSAFERSERLLQCTTIMLVPVWFTKELFQNALRIFHQNSDIHVLDVSTKDAIPAGENYTSDLFRSTIKYRCSKSGRIEVISVIVKCANEEGGVKENLEKELNLFEKEAEMFGRTFPAMYDVLGGMRNVFCSLKTNCWVSGSFYTLSSKCLLTSLVPHKIIILEDLTALGFNVLPRHIGFDLEHCFLVVEKLAQMHAASVIMYENDPSLVKLYSEGLYGNNPLTRDWVAAGYKGLIDACSRWPGFEKYGYKLQALGEQALDRGFRAQKRKLGGFNVLNHGDLWVNNMMFAYHPNGNLKDMRFIDFQMNIFTSPAIDLHYFIATSTKIQVKLDHIEIILDHYYAQLIANLAKMQYSLERVPSREQFKKDYNYRAFYGLMGAATVLAFVKAAEGRTDASFENIIKDESPEGFRYHAYNNERYRKHMEHLLPYYDSFGILD</sequence>
<dbReference type="OrthoDB" id="8250698at2759"/>
<accession>N6UA38</accession>
<dbReference type="PANTHER" id="PTHR11012">
    <property type="entry name" value="PROTEIN KINASE-LIKE DOMAIN-CONTAINING"/>
    <property type="match status" value="1"/>
</dbReference>